<keyword evidence="1" id="KW-0812">Transmembrane</keyword>
<feature type="transmembrane region" description="Helical" evidence="1">
    <location>
        <begin position="202"/>
        <end position="219"/>
    </location>
</feature>
<feature type="transmembrane region" description="Helical" evidence="1">
    <location>
        <begin position="76"/>
        <end position="96"/>
    </location>
</feature>
<gene>
    <name evidence="2" type="ORF">FHR80_003399</name>
</gene>
<comment type="caution">
    <text evidence="2">The sequence shown here is derived from an EMBL/GenBank/DDBJ whole genome shotgun (WGS) entry which is preliminary data.</text>
</comment>
<organism evidence="2 3">
    <name type="scientific">Cellulomonas cellasea</name>
    <dbReference type="NCBI Taxonomy" id="43670"/>
    <lineage>
        <taxon>Bacteria</taxon>
        <taxon>Bacillati</taxon>
        <taxon>Actinomycetota</taxon>
        <taxon>Actinomycetes</taxon>
        <taxon>Micrococcales</taxon>
        <taxon>Cellulomonadaceae</taxon>
        <taxon>Cellulomonas</taxon>
    </lineage>
</organism>
<name>A0A7W4UHW3_9CELL</name>
<feature type="transmembrane region" description="Helical" evidence="1">
    <location>
        <begin position="133"/>
        <end position="155"/>
    </location>
</feature>
<dbReference type="InterPro" id="IPR009339">
    <property type="entry name" value="DUF998"/>
</dbReference>
<dbReference type="Pfam" id="PF06197">
    <property type="entry name" value="DUF998"/>
    <property type="match status" value="1"/>
</dbReference>
<evidence type="ECO:0000313" key="2">
    <source>
        <dbReference type="EMBL" id="MBB2924466.1"/>
    </source>
</evidence>
<dbReference type="AlphaFoldDB" id="A0A7W4UHW3"/>
<reference evidence="2 3" key="1">
    <citation type="submission" date="2020-08" db="EMBL/GenBank/DDBJ databases">
        <title>The Agave Microbiome: Exploring the role of microbial communities in plant adaptations to desert environments.</title>
        <authorList>
            <person name="Partida-Martinez L.P."/>
        </authorList>
    </citation>
    <scope>NUCLEOTIDE SEQUENCE [LARGE SCALE GENOMIC DNA]</scope>
    <source>
        <strain evidence="2 3">RAS26</strain>
    </source>
</reference>
<feature type="transmembrane region" description="Helical" evidence="1">
    <location>
        <begin position="108"/>
        <end position="127"/>
    </location>
</feature>
<dbReference type="EMBL" id="JACHVX010000005">
    <property type="protein sequence ID" value="MBB2924466.1"/>
    <property type="molecule type" value="Genomic_DNA"/>
</dbReference>
<sequence length="237" mass="24108">MTIDTHGPTPILQRDRTAALPLLAPLGAVAFTASWVALGARSPGYRMFDVVVPSYSPISQPVSGLGLGETATAMNAAFVLCGLMVAVGAWATARTWPRTGRPRLRRWAHALLASSGVGMATCGVFTLESMELHSLGFLLAVGAPAVGFALAGLLLRDGSPAVARALLVAGPVALLLMGLFLATFDPVAAGAGEGVAGFVQRVLVSVVLGTLGALGVRAVRPASATAAARSTASRRAR</sequence>
<evidence type="ECO:0000313" key="3">
    <source>
        <dbReference type="Proteomes" id="UP000518206"/>
    </source>
</evidence>
<keyword evidence="1" id="KW-0472">Membrane</keyword>
<keyword evidence="1" id="KW-1133">Transmembrane helix</keyword>
<dbReference type="RefSeq" id="WP_183297259.1">
    <property type="nucleotide sequence ID" value="NZ_JACHVX010000005.1"/>
</dbReference>
<evidence type="ECO:0000256" key="1">
    <source>
        <dbReference type="SAM" id="Phobius"/>
    </source>
</evidence>
<feature type="transmembrane region" description="Helical" evidence="1">
    <location>
        <begin position="162"/>
        <end position="182"/>
    </location>
</feature>
<accession>A0A7W4UHW3</accession>
<reference evidence="2 3" key="2">
    <citation type="submission" date="2020-08" db="EMBL/GenBank/DDBJ databases">
        <authorList>
            <person name="Partida-Martinez L."/>
            <person name="Huntemann M."/>
            <person name="Clum A."/>
            <person name="Wang J."/>
            <person name="Palaniappan K."/>
            <person name="Ritter S."/>
            <person name="Chen I.-M."/>
            <person name="Stamatis D."/>
            <person name="Reddy T."/>
            <person name="O'Malley R."/>
            <person name="Daum C."/>
            <person name="Shapiro N."/>
            <person name="Ivanova N."/>
            <person name="Kyrpides N."/>
            <person name="Woyke T."/>
        </authorList>
    </citation>
    <scope>NUCLEOTIDE SEQUENCE [LARGE SCALE GENOMIC DNA]</scope>
    <source>
        <strain evidence="2 3">RAS26</strain>
    </source>
</reference>
<protein>
    <submittedName>
        <fullName evidence="2">Putative membrane protein</fullName>
    </submittedName>
</protein>
<feature type="transmembrane region" description="Helical" evidence="1">
    <location>
        <begin position="20"/>
        <end position="38"/>
    </location>
</feature>
<proteinExistence type="predicted"/>
<dbReference type="Proteomes" id="UP000518206">
    <property type="component" value="Unassembled WGS sequence"/>
</dbReference>